<dbReference type="AlphaFoldDB" id="A0A9P4Q3T9"/>
<proteinExistence type="predicted"/>
<evidence type="ECO:0000313" key="2">
    <source>
        <dbReference type="Proteomes" id="UP000799441"/>
    </source>
</evidence>
<sequence length="160" mass="17292">MATLCKEPGIDAGPTLQLPLMWLNLTTLNTYRDSMSTLFGLGIVATARNKTELDVLCRSIRMGNGSLVAEMLNPPVVNNAVCGQDTPSLVRAARDLIANQISVTFLEVTSVMSDALGYLEWLCSHLDAHSMDLLGMIGSEVKLALCGLVVLEELRAQRNS</sequence>
<comment type="caution">
    <text evidence="1">The sequence shown here is derived from an EMBL/GenBank/DDBJ whole genome shotgun (WGS) entry which is preliminary data.</text>
</comment>
<name>A0A9P4Q3T9_9PEZI</name>
<dbReference type="EMBL" id="MU003803">
    <property type="protein sequence ID" value="KAF2720077.1"/>
    <property type="molecule type" value="Genomic_DNA"/>
</dbReference>
<accession>A0A9P4Q3T9</accession>
<dbReference type="OrthoDB" id="3624420at2759"/>
<evidence type="ECO:0000313" key="1">
    <source>
        <dbReference type="EMBL" id="KAF2720077.1"/>
    </source>
</evidence>
<organism evidence="1 2">
    <name type="scientific">Polychaeton citri CBS 116435</name>
    <dbReference type="NCBI Taxonomy" id="1314669"/>
    <lineage>
        <taxon>Eukaryota</taxon>
        <taxon>Fungi</taxon>
        <taxon>Dikarya</taxon>
        <taxon>Ascomycota</taxon>
        <taxon>Pezizomycotina</taxon>
        <taxon>Dothideomycetes</taxon>
        <taxon>Dothideomycetidae</taxon>
        <taxon>Capnodiales</taxon>
        <taxon>Capnodiaceae</taxon>
        <taxon>Polychaeton</taxon>
    </lineage>
</organism>
<protein>
    <submittedName>
        <fullName evidence="1">Uncharacterized protein</fullName>
    </submittedName>
</protein>
<dbReference type="Proteomes" id="UP000799441">
    <property type="component" value="Unassembled WGS sequence"/>
</dbReference>
<keyword evidence="2" id="KW-1185">Reference proteome</keyword>
<gene>
    <name evidence="1" type="ORF">K431DRAFT_304591</name>
</gene>
<reference evidence="1" key="1">
    <citation type="journal article" date="2020" name="Stud. Mycol.">
        <title>101 Dothideomycetes genomes: a test case for predicting lifestyles and emergence of pathogens.</title>
        <authorList>
            <person name="Haridas S."/>
            <person name="Albert R."/>
            <person name="Binder M."/>
            <person name="Bloem J."/>
            <person name="Labutti K."/>
            <person name="Salamov A."/>
            <person name="Andreopoulos B."/>
            <person name="Baker S."/>
            <person name="Barry K."/>
            <person name="Bills G."/>
            <person name="Bluhm B."/>
            <person name="Cannon C."/>
            <person name="Castanera R."/>
            <person name="Culley D."/>
            <person name="Daum C."/>
            <person name="Ezra D."/>
            <person name="Gonzalez J."/>
            <person name="Henrissat B."/>
            <person name="Kuo A."/>
            <person name="Liang C."/>
            <person name="Lipzen A."/>
            <person name="Lutzoni F."/>
            <person name="Magnuson J."/>
            <person name="Mondo S."/>
            <person name="Nolan M."/>
            <person name="Ohm R."/>
            <person name="Pangilinan J."/>
            <person name="Park H.-J."/>
            <person name="Ramirez L."/>
            <person name="Alfaro M."/>
            <person name="Sun H."/>
            <person name="Tritt A."/>
            <person name="Yoshinaga Y."/>
            <person name="Zwiers L.-H."/>
            <person name="Turgeon B."/>
            <person name="Goodwin S."/>
            <person name="Spatafora J."/>
            <person name="Crous P."/>
            <person name="Grigoriev I."/>
        </authorList>
    </citation>
    <scope>NUCLEOTIDE SEQUENCE</scope>
    <source>
        <strain evidence="1">CBS 116435</strain>
    </source>
</reference>